<reference evidence="2 3" key="1">
    <citation type="journal article" date="2015" name="Nature">
        <title>rRNA introns, odd ribosomes, and small enigmatic genomes across a large radiation of phyla.</title>
        <authorList>
            <person name="Brown C.T."/>
            <person name="Hug L.A."/>
            <person name="Thomas B.C."/>
            <person name="Sharon I."/>
            <person name="Castelle C.J."/>
            <person name="Singh A."/>
            <person name="Wilkins M.J."/>
            <person name="Williams K.H."/>
            <person name="Banfield J.F."/>
        </authorList>
    </citation>
    <scope>NUCLEOTIDE SEQUENCE [LARGE SCALE GENOMIC DNA]</scope>
</reference>
<evidence type="ECO:0000313" key="3">
    <source>
        <dbReference type="Proteomes" id="UP000034739"/>
    </source>
</evidence>
<name>A0A0G1U343_9BACT</name>
<evidence type="ECO:0000313" key="2">
    <source>
        <dbReference type="EMBL" id="KKU88492.1"/>
    </source>
</evidence>
<organism evidence="2 3">
    <name type="scientific">Candidatus Gottesmanbacteria bacterium GW2011_GWA2_47_9</name>
    <dbReference type="NCBI Taxonomy" id="1618445"/>
    <lineage>
        <taxon>Bacteria</taxon>
        <taxon>Candidatus Gottesmaniibacteriota</taxon>
    </lineage>
</organism>
<sequence length="275" mass="30983">MGQGNGPEQQSKNITPWDQIDGSPPVESWREPTRQHPRVDIDFEELDADIAASQQPPIDEDTRILPTEELVTPIEIFAGHVWSMAGEPDISPLGEPMQNALIYVLADTPGEEKIEMFANKLFAFMAPLETTWLLANERSDKELRAGCMRTIGTLILDPRVPQSDRESMVRRFTPRPSDLMTYAKVVLEYVMDKDDEIGQPKSVARVNVQAAFGALVSGFVKMQEGGLVPMGRRDVFKNMELLMKTFKHNPESGDICTMTYRIITQLETEFLQQGK</sequence>
<dbReference type="Proteomes" id="UP000034739">
    <property type="component" value="Unassembled WGS sequence"/>
</dbReference>
<proteinExistence type="predicted"/>
<accession>A0A0G1U343</accession>
<feature type="region of interest" description="Disordered" evidence="1">
    <location>
        <begin position="1"/>
        <end position="37"/>
    </location>
</feature>
<feature type="compositionally biased region" description="Basic and acidic residues" evidence="1">
    <location>
        <begin position="28"/>
        <end position="37"/>
    </location>
</feature>
<protein>
    <submittedName>
        <fullName evidence="2">Uncharacterized protein</fullName>
    </submittedName>
</protein>
<evidence type="ECO:0000256" key="1">
    <source>
        <dbReference type="SAM" id="MobiDB-lite"/>
    </source>
</evidence>
<dbReference type="AlphaFoldDB" id="A0A0G1U343"/>
<feature type="compositionally biased region" description="Polar residues" evidence="1">
    <location>
        <begin position="1"/>
        <end position="16"/>
    </location>
</feature>
<gene>
    <name evidence="2" type="ORF">UY16_C0006G0007</name>
</gene>
<comment type="caution">
    <text evidence="2">The sequence shown here is derived from an EMBL/GenBank/DDBJ whole genome shotgun (WGS) entry which is preliminary data.</text>
</comment>
<dbReference type="EMBL" id="LCOY01000006">
    <property type="protein sequence ID" value="KKU88492.1"/>
    <property type="molecule type" value="Genomic_DNA"/>
</dbReference>